<dbReference type="PROSITE" id="PS51214">
    <property type="entry name" value="IBB"/>
    <property type="match status" value="1"/>
</dbReference>
<dbReference type="Pfam" id="PF01749">
    <property type="entry name" value="IBB"/>
    <property type="match status" value="1"/>
</dbReference>
<evidence type="ECO:0000256" key="4">
    <source>
        <dbReference type="ARBA" id="ARBA00022927"/>
    </source>
</evidence>
<evidence type="ECO:0000256" key="2">
    <source>
        <dbReference type="ARBA" id="ARBA00022448"/>
    </source>
</evidence>
<keyword evidence="8" id="KW-1185">Reference proteome</keyword>
<dbReference type="SMART" id="SM00185">
    <property type="entry name" value="ARM"/>
    <property type="match status" value="7"/>
</dbReference>
<sequence length="529" mass="59538">MSLNERNRGGEENDRMKQYKNAGKHDDLRRRRAECSVELRKQKRENDLMKRRMITDTDLENHTDEIEVENTVDSISNIKKEPKIKITPEEAVRVLSNNPTLDQMRDTFEAIRRLLSRTKSPPVDEVINAGLLGALVEGLKVPDHKVQFECAWSLTNVVSGTSQQTVAGVEAGCCPLLLELCKGSDVALADQCLWAMANIVGDSHELRDYTIGLGIIDVLEYMNSNIGNYKVETVRTIAWTLSNLCRHKQPHPPLDVMKKIFPLVLSMMQYNDKAVVQDACWALSYMTDGSDDQIMIAATKECIKILVAMISSNRDSCVAPALRVFGNFATGNDYLTQLVVDSGILRKVLANLIANEKPVIVKECAWLLSNILAGNQQQIQAVIDAGLLLPILTIFKRGDFKSIYEASWAVSNLVQGGTSKQIFELWKVGGLEILCLPLRGSVNNDVFVNLLETIYGVLNTAREYYPEVFSEMKDQLEECGGLDTIEHLQQSESEKVYQQAYRIVNDFFNDDEEDDLVDENDQQRSSFNF</sequence>
<dbReference type="WBParaSite" id="SVE_0475100.1">
    <property type="protein sequence ID" value="SVE_0475100.1"/>
    <property type="gene ID" value="SVE_0475100"/>
</dbReference>
<dbReference type="InterPro" id="IPR024931">
    <property type="entry name" value="Importin_alpha"/>
</dbReference>
<dbReference type="Gene3D" id="1.25.10.10">
    <property type="entry name" value="Leucine-rich Repeat Variant"/>
    <property type="match status" value="1"/>
</dbReference>
<evidence type="ECO:0000256" key="5">
    <source>
        <dbReference type="PIRNR" id="PIRNR005673"/>
    </source>
</evidence>
<feature type="domain" description="IBB" evidence="7">
    <location>
        <begin position="1"/>
        <end position="61"/>
    </location>
</feature>
<dbReference type="AlphaFoldDB" id="A0A0K0F7F4"/>
<organism evidence="8 9">
    <name type="scientific">Strongyloides venezuelensis</name>
    <name type="common">Threadworm</name>
    <dbReference type="NCBI Taxonomy" id="75913"/>
    <lineage>
        <taxon>Eukaryota</taxon>
        <taxon>Metazoa</taxon>
        <taxon>Ecdysozoa</taxon>
        <taxon>Nematoda</taxon>
        <taxon>Chromadorea</taxon>
        <taxon>Rhabditida</taxon>
        <taxon>Tylenchina</taxon>
        <taxon>Panagrolaimomorpha</taxon>
        <taxon>Strongyloidoidea</taxon>
        <taxon>Strongyloididae</taxon>
        <taxon>Strongyloides</taxon>
    </lineage>
</organism>
<protein>
    <recommendedName>
        <fullName evidence="5">Importin subunit alpha</fullName>
    </recommendedName>
</protein>
<dbReference type="InterPro" id="IPR036975">
    <property type="entry name" value="Importin-a_IBB_sf"/>
</dbReference>
<reference evidence="9" key="2">
    <citation type="submission" date="2015-08" db="UniProtKB">
        <authorList>
            <consortium name="WormBaseParasite"/>
        </authorList>
    </citation>
    <scope>IDENTIFICATION</scope>
</reference>
<dbReference type="GO" id="GO:0061608">
    <property type="term" value="F:nuclear import signal receptor activity"/>
    <property type="evidence" value="ECO:0007669"/>
    <property type="project" value="InterPro"/>
</dbReference>
<name>A0A0K0F7F4_STRVS</name>
<dbReference type="STRING" id="75913.A0A0K0F7F4"/>
<dbReference type="PIRSF" id="PIRSF005673">
    <property type="entry name" value="Importin_alpha"/>
    <property type="match status" value="1"/>
</dbReference>
<reference evidence="8" key="1">
    <citation type="submission" date="2014-07" db="EMBL/GenBank/DDBJ databases">
        <authorList>
            <person name="Martin A.A"/>
            <person name="De Silva N."/>
        </authorList>
    </citation>
    <scope>NUCLEOTIDE SEQUENCE</scope>
</reference>
<evidence type="ECO:0000256" key="3">
    <source>
        <dbReference type="ARBA" id="ARBA00022737"/>
    </source>
</evidence>
<evidence type="ECO:0000259" key="7">
    <source>
        <dbReference type="PROSITE" id="PS51214"/>
    </source>
</evidence>
<evidence type="ECO:0000313" key="9">
    <source>
        <dbReference type="WBParaSite" id="SVE_0475100.1"/>
    </source>
</evidence>
<dbReference type="Pfam" id="PF00514">
    <property type="entry name" value="Arm"/>
    <property type="match status" value="3"/>
</dbReference>
<dbReference type="InterPro" id="IPR011989">
    <property type="entry name" value="ARM-like"/>
</dbReference>
<dbReference type="SUPFAM" id="SSF48371">
    <property type="entry name" value="ARM repeat"/>
    <property type="match status" value="1"/>
</dbReference>
<evidence type="ECO:0000256" key="1">
    <source>
        <dbReference type="ARBA" id="ARBA00010394"/>
    </source>
</evidence>
<dbReference type="InterPro" id="IPR032413">
    <property type="entry name" value="Arm_3"/>
</dbReference>
<keyword evidence="2 5" id="KW-0813">Transport</keyword>
<keyword evidence="4 5" id="KW-0653">Protein transport</keyword>
<comment type="similarity">
    <text evidence="1 5">Belongs to the importin alpha family.</text>
</comment>
<feature type="region of interest" description="Disordered" evidence="6">
    <location>
        <begin position="1"/>
        <end position="31"/>
    </location>
</feature>
<dbReference type="Gene3D" id="1.20.5.690">
    <property type="entry name" value="Importin-alpha, importin-beta-binding domain"/>
    <property type="match status" value="1"/>
</dbReference>
<evidence type="ECO:0000313" key="8">
    <source>
        <dbReference type="Proteomes" id="UP000035680"/>
    </source>
</evidence>
<dbReference type="InterPro" id="IPR002652">
    <property type="entry name" value="Importin-a_IBB"/>
</dbReference>
<dbReference type="Pfam" id="PF16186">
    <property type="entry name" value="Arm_3"/>
    <property type="match status" value="1"/>
</dbReference>
<dbReference type="PANTHER" id="PTHR23316">
    <property type="entry name" value="IMPORTIN ALPHA"/>
    <property type="match status" value="1"/>
</dbReference>
<keyword evidence="3" id="KW-0677">Repeat</keyword>
<proteinExistence type="inferred from homology"/>
<dbReference type="GO" id="GO:0006606">
    <property type="term" value="P:protein import into nucleus"/>
    <property type="evidence" value="ECO:0007669"/>
    <property type="project" value="InterPro"/>
</dbReference>
<dbReference type="InterPro" id="IPR016024">
    <property type="entry name" value="ARM-type_fold"/>
</dbReference>
<accession>A0A0K0F7F4</accession>
<evidence type="ECO:0000256" key="6">
    <source>
        <dbReference type="SAM" id="MobiDB-lite"/>
    </source>
</evidence>
<dbReference type="InterPro" id="IPR000225">
    <property type="entry name" value="Armadillo"/>
</dbReference>
<dbReference type="GO" id="GO:0005737">
    <property type="term" value="C:cytoplasm"/>
    <property type="evidence" value="ECO:0007669"/>
    <property type="project" value="InterPro"/>
</dbReference>
<dbReference type="Proteomes" id="UP000035680">
    <property type="component" value="Unassembled WGS sequence"/>
</dbReference>